<name>F8B3H0_9ACTN</name>
<evidence type="ECO:0000256" key="1">
    <source>
        <dbReference type="SAM" id="Phobius"/>
    </source>
</evidence>
<accession>F8B3H0</accession>
<reference evidence="2 3" key="1">
    <citation type="submission" date="2011-05" db="EMBL/GenBank/DDBJ databases">
        <title>Complete sequence of chromosome of Frankia symbiont of Datisca glomerata.</title>
        <authorList>
            <consortium name="US DOE Joint Genome Institute"/>
            <person name="Lucas S."/>
            <person name="Han J."/>
            <person name="Lapidus A."/>
            <person name="Cheng J.-F."/>
            <person name="Goodwin L."/>
            <person name="Pitluck S."/>
            <person name="Peters L."/>
            <person name="Mikhailova N."/>
            <person name="Chertkov O."/>
            <person name="Teshima H."/>
            <person name="Han C."/>
            <person name="Tapia R."/>
            <person name="Land M."/>
            <person name="Hauser L."/>
            <person name="Kyrpides N."/>
            <person name="Ivanova N."/>
            <person name="Pagani I."/>
            <person name="Berry A."/>
            <person name="Pawlowski K."/>
            <person name="Persson T."/>
            <person name="Vanden Heuvel B."/>
            <person name="Benson D."/>
            <person name="Woyke T."/>
        </authorList>
    </citation>
    <scope>NUCLEOTIDE SEQUENCE [LARGE SCALE GENOMIC DNA]</scope>
    <source>
        <strain evidence="3">4085684</strain>
    </source>
</reference>
<sequence length="39" mass="3940">MSCQITRTREQVVATAATYVLVLMIVAGGAGLVSGLVGC</sequence>
<proteinExistence type="predicted"/>
<keyword evidence="1" id="KW-1133">Transmembrane helix</keyword>
<protein>
    <submittedName>
        <fullName evidence="2">Uncharacterized protein</fullName>
    </submittedName>
</protein>
<evidence type="ECO:0000313" key="2">
    <source>
        <dbReference type="EMBL" id="AEH09196.1"/>
    </source>
</evidence>
<feature type="transmembrane region" description="Helical" evidence="1">
    <location>
        <begin position="12"/>
        <end position="37"/>
    </location>
</feature>
<dbReference type="KEGG" id="fsy:FsymDg_1747"/>
<gene>
    <name evidence="2" type="ordered locus">FsymDg_1747</name>
</gene>
<dbReference type="EMBL" id="CP002801">
    <property type="protein sequence ID" value="AEH09196.1"/>
    <property type="molecule type" value="Genomic_DNA"/>
</dbReference>
<dbReference type="Proteomes" id="UP000001549">
    <property type="component" value="Chromosome"/>
</dbReference>
<evidence type="ECO:0000313" key="3">
    <source>
        <dbReference type="Proteomes" id="UP000001549"/>
    </source>
</evidence>
<dbReference type="AlphaFoldDB" id="F8B3H0"/>
<keyword evidence="1" id="KW-0812">Transmembrane</keyword>
<keyword evidence="3" id="KW-1185">Reference proteome</keyword>
<organism evidence="2 3">
    <name type="scientific">Candidatus Protofrankia datiscae</name>
    <dbReference type="NCBI Taxonomy" id="2716812"/>
    <lineage>
        <taxon>Bacteria</taxon>
        <taxon>Bacillati</taxon>
        <taxon>Actinomycetota</taxon>
        <taxon>Actinomycetes</taxon>
        <taxon>Frankiales</taxon>
        <taxon>Frankiaceae</taxon>
        <taxon>Protofrankia</taxon>
    </lineage>
</organism>
<keyword evidence="1" id="KW-0472">Membrane</keyword>
<dbReference type="HOGENOM" id="CLU_3310183_0_0_11"/>